<gene>
    <name evidence="12" type="ORF">CR162_08170</name>
</gene>
<keyword evidence="7 9" id="KW-0472">Membrane</keyword>
<protein>
    <submittedName>
        <fullName evidence="12">Uncharacterized protein</fullName>
    </submittedName>
</protein>
<comment type="caution">
    <text evidence="12">The sequence shown here is derived from an EMBL/GenBank/DDBJ whole genome shotgun (WGS) entry which is preliminary data.</text>
</comment>
<reference evidence="12 13" key="1">
    <citation type="submission" date="2017-10" db="EMBL/GenBank/DDBJ databases">
        <authorList>
            <person name="Banno H."/>
            <person name="Chua N.-H."/>
        </authorList>
    </citation>
    <scope>NUCLEOTIDE SEQUENCE [LARGE SCALE GENOMIC DNA]</scope>
    <source>
        <strain evidence="12 13">YW11</strain>
    </source>
</reference>
<evidence type="ECO:0000256" key="3">
    <source>
        <dbReference type="ARBA" id="ARBA00022692"/>
    </source>
</evidence>
<dbReference type="InterPro" id="IPR005702">
    <property type="entry name" value="Wzc-like_C"/>
</dbReference>
<evidence type="ECO:0000259" key="11">
    <source>
        <dbReference type="Pfam" id="PF13807"/>
    </source>
</evidence>
<dbReference type="Gene3D" id="3.40.50.300">
    <property type="entry name" value="P-loop containing nucleotide triphosphate hydrolases"/>
    <property type="match status" value="1"/>
</dbReference>
<sequence>MAPDLPALRRCPALATSAIVQWPYEANPMRLTDLLSLLWRRKLTLALAAFVTAVLGFAIAKSLPVRFASEGLLLVENREPPIPELNQTVANAPAGMQRIRTEADILRSRRLAEEVVRTLGLDQQEKPESGLSRAVGEAADWARGLVASAGRWWSETIDGLPPLPAEAEQPLDRMALAIEEMQRRLEIRTADNSNVVRVRYLSDSPDEAAQVVNTLMDRYISLEVSAKRDTTLQANEWLTERLNALREDVEQADRKIQAFRRESGLLETAQGSLGALQLNEQQARVAVARQELARAQAALDSVNRSGGRGSASTEALASPVIQSLRDREAEIVQRAATLGQRLGPRHPDRLAAEAELRDLQRQIAGETGRIVASLRREVDAARDRLQDAQAALNTTTTAARSGAQAEVILAQLTREADAKRQVYQAFLTRTEQTRLASAQFPAARVISPAAVPFRPNGPPASVVAVFSGFIGLFLAGGLLVLRRMTHGTINSVQDLVTLTGIQNAGSLPALGSGRRRRMPGLVMEQGQSGIAETLRALRLTMQSVAGGGPANTVLVTSPGIGDGKSTVAASMARLSAADGLRVLLLETDMRRPQMSTIFGAPWPGRSIEAVLNGETRFEDAVQVDERSGLHTLLSDRSSPNPQALIESRQFAELISRARREYHLVIMDSPPVMRVADAVVLSQHADSVLFAVGWERAPRTMVLEAIRRLPRSMRARMATVLTRVRPGRLDPLGYYAGYARSTTPDLKRLPAPGA</sequence>
<keyword evidence="3 9" id="KW-0812">Transmembrane</keyword>
<feature type="transmembrane region" description="Helical" evidence="9">
    <location>
        <begin position="43"/>
        <end position="60"/>
    </location>
</feature>
<dbReference type="PANTHER" id="PTHR32309">
    <property type="entry name" value="TYROSINE-PROTEIN KINASE"/>
    <property type="match status" value="1"/>
</dbReference>
<evidence type="ECO:0000259" key="10">
    <source>
        <dbReference type="Pfam" id="PF02706"/>
    </source>
</evidence>
<keyword evidence="13" id="KW-1185">Reference proteome</keyword>
<organism evidence="12 13">
    <name type="scientific">Teichococcus rhizosphaerae</name>
    <dbReference type="NCBI Taxonomy" id="1335062"/>
    <lineage>
        <taxon>Bacteria</taxon>
        <taxon>Pseudomonadati</taxon>
        <taxon>Pseudomonadota</taxon>
        <taxon>Alphaproteobacteria</taxon>
        <taxon>Acetobacterales</taxon>
        <taxon>Roseomonadaceae</taxon>
        <taxon>Roseomonas</taxon>
    </lineage>
</organism>
<evidence type="ECO:0000256" key="6">
    <source>
        <dbReference type="ARBA" id="ARBA00022989"/>
    </source>
</evidence>
<dbReference type="AlphaFoldDB" id="A0A2C7ACQ3"/>
<dbReference type="InterPro" id="IPR027417">
    <property type="entry name" value="P-loop_NTPase"/>
</dbReference>
<evidence type="ECO:0000313" key="12">
    <source>
        <dbReference type="EMBL" id="PHK95453.1"/>
    </source>
</evidence>
<evidence type="ECO:0000256" key="8">
    <source>
        <dbReference type="SAM" id="Coils"/>
    </source>
</evidence>
<dbReference type="PANTHER" id="PTHR32309:SF13">
    <property type="entry name" value="FERRIC ENTEROBACTIN TRANSPORT PROTEIN FEPE"/>
    <property type="match status" value="1"/>
</dbReference>
<evidence type="ECO:0000313" key="13">
    <source>
        <dbReference type="Proteomes" id="UP000223527"/>
    </source>
</evidence>
<keyword evidence="5" id="KW-0067">ATP-binding</keyword>
<evidence type="ECO:0000256" key="5">
    <source>
        <dbReference type="ARBA" id="ARBA00022840"/>
    </source>
</evidence>
<dbReference type="GO" id="GO:0005886">
    <property type="term" value="C:plasma membrane"/>
    <property type="evidence" value="ECO:0007669"/>
    <property type="project" value="UniProtKB-SubCell"/>
</dbReference>
<comment type="subcellular location">
    <subcellularLocation>
        <location evidence="1">Cell membrane</location>
        <topology evidence="1">Multi-pass membrane protein</topology>
    </subcellularLocation>
</comment>
<evidence type="ECO:0000256" key="2">
    <source>
        <dbReference type="ARBA" id="ARBA00022475"/>
    </source>
</evidence>
<evidence type="ECO:0000256" key="7">
    <source>
        <dbReference type="ARBA" id="ARBA00023136"/>
    </source>
</evidence>
<dbReference type="Pfam" id="PF13807">
    <property type="entry name" value="GNVR"/>
    <property type="match status" value="1"/>
</dbReference>
<keyword evidence="6 9" id="KW-1133">Transmembrane helix</keyword>
<dbReference type="CDD" id="cd05387">
    <property type="entry name" value="BY-kinase"/>
    <property type="match status" value="1"/>
</dbReference>
<dbReference type="Proteomes" id="UP000223527">
    <property type="component" value="Unassembled WGS sequence"/>
</dbReference>
<dbReference type="EMBL" id="PDNU01000010">
    <property type="protein sequence ID" value="PHK95453.1"/>
    <property type="molecule type" value="Genomic_DNA"/>
</dbReference>
<evidence type="ECO:0000256" key="4">
    <source>
        <dbReference type="ARBA" id="ARBA00022741"/>
    </source>
</evidence>
<keyword evidence="2" id="KW-1003">Cell membrane</keyword>
<dbReference type="OrthoDB" id="230260at2"/>
<dbReference type="InterPro" id="IPR003856">
    <property type="entry name" value="LPS_length_determ_N"/>
</dbReference>
<keyword evidence="4" id="KW-0547">Nucleotide-binding</keyword>
<dbReference type="InterPro" id="IPR032807">
    <property type="entry name" value="GNVR"/>
</dbReference>
<name>A0A2C7ACQ3_9PROT</name>
<dbReference type="Pfam" id="PF02706">
    <property type="entry name" value="Wzz"/>
    <property type="match status" value="1"/>
</dbReference>
<feature type="coiled-coil region" evidence="8">
    <location>
        <begin position="235"/>
        <end position="305"/>
    </location>
</feature>
<feature type="transmembrane region" description="Helical" evidence="9">
    <location>
        <begin position="460"/>
        <end position="481"/>
    </location>
</feature>
<keyword evidence="8" id="KW-0175">Coiled coil</keyword>
<dbReference type="InterPro" id="IPR050445">
    <property type="entry name" value="Bact_polysacc_biosynth/exp"/>
</dbReference>
<feature type="domain" description="Polysaccharide chain length determinant N-terminal" evidence="10">
    <location>
        <begin position="31"/>
        <end position="119"/>
    </location>
</feature>
<feature type="coiled-coil region" evidence="8">
    <location>
        <begin position="349"/>
        <end position="398"/>
    </location>
</feature>
<feature type="domain" description="Tyrosine-protein kinase G-rich" evidence="11">
    <location>
        <begin position="408"/>
        <end position="484"/>
    </location>
</feature>
<accession>A0A2C7ACQ3</accession>
<evidence type="ECO:0000256" key="1">
    <source>
        <dbReference type="ARBA" id="ARBA00004651"/>
    </source>
</evidence>
<dbReference type="GO" id="GO:0004713">
    <property type="term" value="F:protein tyrosine kinase activity"/>
    <property type="evidence" value="ECO:0007669"/>
    <property type="project" value="TreeGrafter"/>
</dbReference>
<evidence type="ECO:0000256" key="9">
    <source>
        <dbReference type="SAM" id="Phobius"/>
    </source>
</evidence>
<proteinExistence type="predicted"/>
<dbReference type="SUPFAM" id="SSF52540">
    <property type="entry name" value="P-loop containing nucleoside triphosphate hydrolases"/>
    <property type="match status" value="1"/>
</dbReference>